<dbReference type="PRINTS" id="PR00463">
    <property type="entry name" value="EP450I"/>
</dbReference>
<dbReference type="CDD" id="cd11058">
    <property type="entry name" value="CYP60B-like"/>
    <property type="match status" value="1"/>
</dbReference>
<evidence type="ECO:0000256" key="1">
    <source>
        <dbReference type="ARBA" id="ARBA00022617"/>
    </source>
</evidence>
<keyword evidence="2 4" id="KW-0479">Metal-binding</keyword>
<feature type="binding site" description="axial binding residue" evidence="4">
    <location>
        <position position="468"/>
    </location>
    <ligand>
        <name>heme</name>
        <dbReference type="ChEBI" id="CHEBI:30413"/>
    </ligand>
    <ligandPart>
        <name>Fe</name>
        <dbReference type="ChEBI" id="CHEBI:18248"/>
    </ligandPart>
</feature>
<keyword evidence="7" id="KW-1185">Reference proteome</keyword>
<sequence>MDATSPPDVGVQKRPSIAIILLFIIIAYPVLKVLYNVYFHPLSKIRGPLLHSASRIPYVLSLLKGWSVQDFQKLHQRYGPIVRVAPNEVSIAQPEVWNDVFQLRQYNEAVRHHHEFLKDPVWWQPHASATGRVANILTAIDPEHHARLRKVIAPAFTSRALKAQESFAQRYVNLLVERVREAAIASEDEIDMKDWFIFTTFDIFGDLGFGESFNCLQDSRYHPWVARIFGSVKAVVWVVSTRYWPALHSLLLMCIPPSIQEMANEHRRQIEDKVRRRMNYEVERPDVFSPLMTARRDGKSNNKLVAMTMDEIDALFSSLVNAASETTATTLTGTLNCLVQNPSIRNILATEIRGTFDDQSEINIDALRDLPYLNQVLKEGLRLCTPVPWVLPRQTPPEGAIVCGTFLPGGTSISTQAYTMNRNPEYWHDAESFLPERWAPEALTDKDSPFYKDRRDGFQPFLVGSRACLGQHLAWAELWLITAKLIWNFDFEQSKDPERRLKWETQKTFMLVETQPVWVKVRPRALA</sequence>
<dbReference type="AlphaFoldDB" id="A0AAN6XTA0"/>
<accession>A0AAN6XTA0</accession>
<keyword evidence="5" id="KW-1133">Transmembrane helix</keyword>
<evidence type="ECO:0000313" key="6">
    <source>
        <dbReference type="EMBL" id="KAK4206523.1"/>
    </source>
</evidence>
<protein>
    <submittedName>
        <fullName evidence="6">Cytochrome P450</fullName>
    </submittedName>
</protein>
<proteinExistence type="predicted"/>
<reference evidence="6" key="1">
    <citation type="journal article" date="2023" name="Mol. Phylogenet. Evol.">
        <title>Genome-scale phylogeny and comparative genomics of the fungal order Sordariales.</title>
        <authorList>
            <person name="Hensen N."/>
            <person name="Bonometti L."/>
            <person name="Westerberg I."/>
            <person name="Brannstrom I.O."/>
            <person name="Guillou S."/>
            <person name="Cros-Aarteil S."/>
            <person name="Calhoun S."/>
            <person name="Haridas S."/>
            <person name="Kuo A."/>
            <person name="Mondo S."/>
            <person name="Pangilinan J."/>
            <person name="Riley R."/>
            <person name="LaButti K."/>
            <person name="Andreopoulos B."/>
            <person name="Lipzen A."/>
            <person name="Chen C."/>
            <person name="Yan M."/>
            <person name="Daum C."/>
            <person name="Ng V."/>
            <person name="Clum A."/>
            <person name="Steindorff A."/>
            <person name="Ohm R.A."/>
            <person name="Martin F."/>
            <person name="Silar P."/>
            <person name="Natvig D.O."/>
            <person name="Lalanne C."/>
            <person name="Gautier V."/>
            <person name="Ament-Velasquez S.L."/>
            <person name="Kruys A."/>
            <person name="Hutchinson M.I."/>
            <person name="Powell A.J."/>
            <person name="Barry K."/>
            <person name="Miller A.N."/>
            <person name="Grigoriev I.V."/>
            <person name="Debuchy R."/>
            <person name="Gladieux P."/>
            <person name="Hiltunen Thoren M."/>
            <person name="Johannesson H."/>
        </authorList>
    </citation>
    <scope>NUCLEOTIDE SEQUENCE</scope>
    <source>
        <strain evidence="6">PSN293</strain>
    </source>
</reference>
<keyword evidence="5" id="KW-0472">Membrane</keyword>
<keyword evidence="5" id="KW-0812">Transmembrane</keyword>
<dbReference type="GO" id="GO:0004497">
    <property type="term" value="F:monooxygenase activity"/>
    <property type="evidence" value="ECO:0007669"/>
    <property type="project" value="InterPro"/>
</dbReference>
<evidence type="ECO:0000313" key="7">
    <source>
        <dbReference type="Proteomes" id="UP001301769"/>
    </source>
</evidence>
<dbReference type="InterPro" id="IPR050121">
    <property type="entry name" value="Cytochrome_P450_monoxygenase"/>
</dbReference>
<evidence type="ECO:0000256" key="5">
    <source>
        <dbReference type="SAM" id="Phobius"/>
    </source>
</evidence>
<dbReference type="EMBL" id="MU858393">
    <property type="protein sequence ID" value="KAK4206523.1"/>
    <property type="molecule type" value="Genomic_DNA"/>
</dbReference>
<evidence type="ECO:0000256" key="3">
    <source>
        <dbReference type="ARBA" id="ARBA00023004"/>
    </source>
</evidence>
<evidence type="ECO:0000256" key="2">
    <source>
        <dbReference type="ARBA" id="ARBA00022723"/>
    </source>
</evidence>
<keyword evidence="1 4" id="KW-0349">Heme</keyword>
<dbReference type="InterPro" id="IPR002401">
    <property type="entry name" value="Cyt_P450_E_grp-I"/>
</dbReference>
<dbReference type="Gene3D" id="1.10.630.10">
    <property type="entry name" value="Cytochrome P450"/>
    <property type="match status" value="1"/>
</dbReference>
<feature type="transmembrane region" description="Helical" evidence="5">
    <location>
        <begin position="16"/>
        <end position="38"/>
    </location>
</feature>
<dbReference type="InterPro" id="IPR036396">
    <property type="entry name" value="Cyt_P450_sf"/>
</dbReference>
<name>A0AAN6XTA0_9PEZI</name>
<comment type="cofactor">
    <cofactor evidence="4">
        <name>heme</name>
        <dbReference type="ChEBI" id="CHEBI:30413"/>
    </cofactor>
</comment>
<organism evidence="6 7">
    <name type="scientific">Rhypophila decipiens</name>
    <dbReference type="NCBI Taxonomy" id="261697"/>
    <lineage>
        <taxon>Eukaryota</taxon>
        <taxon>Fungi</taxon>
        <taxon>Dikarya</taxon>
        <taxon>Ascomycota</taxon>
        <taxon>Pezizomycotina</taxon>
        <taxon>Sordariomycetes</taxon>
        <taxon>Sordariomycetidae</taxon>
        <taxon>Sordariales</taxon>
        <taxon>Naviculisporaceae</taxon>
        <taxon>Rhypophila</taxon>
    </lineage>
</organism>
<dbReference type="Proteomes" id="UP001301769">
    <property type="component" value="Unassembled WGS sequence"/>
</dbReference>
<reference evidence="6" key="2">
    <citation type="submission" date="2023-05" db="EMBL/GenBank/DDBJ databases">
        <authorList>
            <consortium name="Lawrence Berkeley National Laboratory"/>
            <person name="Steindorff A."/>
            <person name="Hensen N."/>
            <person name="Bonometti L."/>
            <person name="Westerberg I."/>
            <person name="Brannstrom I.O."/>
            <person name="Guillou S."/>
            <person name="Cros-Aarteil S."/>
            <person name="Calhoun S."/>
            <person name="Haridas S."/>
            <person name="Kuo A."/>
            <person name="Mondo S."/>
            <person name="Pangilinan J."/>
            <person name="Riley R."/>
            <person name="Labutti K."/>
            <person name="Andreopoulos B."/>
            <person name="Lipzen A."/>
            <person name="Chen C."/>
            <person name="Yanf M."/>
            <person name="Daum C."/>
            <person name="Ng V."/>
            <person name="Clum A."/>
            <person name="Ohm R."/>
            <person name="Martin F."/>
            <person name="Silar P."/>
            <person name="Natvig D."/>
            <person name="Lalanne C."/>
            <person name="Gautier V."/>
            <person name="Ament-Velasquez S.L."/>
            <person name="Kruys A."/>
            <person name="Hutchinson M.I."/>
            <person name="Powell A.J."/>
            <person name="Barry K."/>
            <person name="Miller A.N."/>
            <person name="Grigoriev I.V."/>
            <person name="Debuchy R."/>
            <person name="Gladieux P."/>
            <person name="Thoren M.H."/>
            <person name="Johannesson H."/>
        </authorList>
    </citation>
    <scope>NUCLEOTIDE SEQUENCE</scope>
    <source>
        <strain evidence="6">PSN293</strain>
    </source>
</reference>
<dbReference type="SUPFAM" id="SSF48264">
    <property type="entry name" value="Cytochrome P450"/>
    <property type="match status" value="1"/>
</dbReference>
<dbReference type="PRINTS" id="PR00385">
    <property type="entry name" value="P450"/>
</dbReference>
<dbReference type="PANTHER" id="PTHR24305">
    <property type="entry name" value="CYTOCHROME P450"/>
    <property type="match status" value="1"/>
</dbReference>
<dbReference type="Pfam" id="PF00067">
    <property type="entry name" value="p450"/>
    <property type="match status" value="1"/>
</dbReference>
<dbReference type="GO" id="GO:0020037">
    <property type="term" value="F:heme binding"/>
    <property type="evidence" value="ECO:0007669"/>
    <property type="project" value="InterPro"/>
</dbReference>
<dbReference type="PANTHER" id="PTHR24305:SF199">
    <property type="entry name" value="P450, PUTATIVE (EUROFUNG)-RELATED"/>
    <property type="match status" value="1"/>
</dbReference>
<keyword evidence="3 4" id="KW-0408">Iron</keyword>
<dbReference type="GO" id="GO:0016705">
    <property type="term" value="F:oxidoreductase activity, acting on paired donors, with incorporation or reduction of molecular oxygen"/>
    <property type="evidence" value="ECO:0007669"/>
    <property type="project" value="InterPro"/>
</dbReference>
<evidence type="ECO:0000256" key="4">
    <source>
        <dbReference type="PIRSR" id="PIRSR602401-1"/>
    </source>
</evidence>
<dbReference type="InterPro" id="IPR001128">
    <property type="entry name" value="Cyt_P450"/>
</dbReference>
<comment type="caution">
    <text evidence="6">The sequence shown here is derived from an EMBL/GenBank/DDBJ whole genome shotgun (WGS) entry which is preliminary data.</text>
</comment>
<dbReference type="GO" id="GO:0005506">
    <property type="term" value="F:iron ion binding"/>
    <property type="evidence" value="ECO:0007669"/>
    <property type="project" value="InterPro"/>
</dbReference>
<gene>
    <name evidence="6" type="ORF">QBC37DRAFT_458623</name>
</gene>